<comment type="caution">
    <text evidence="1">The sequence shown here is derived from an EMBL/GenBank/DDBJ whole genome shotgun (WGS) entry which is preliminary data.</text>
</comment>
<dbReference type="AlphaFoldDB" id="A0AAV4TV19"/>
<sequence>MVILDKISLCSIITYRNDYSSRPSARREIMCRGVGGGKRFHSAFTAPVTKSEDVRGTQRKIPGNRRDGLFVLANECMMIRRRNDSRRLLPPPPARDVSGAALFPHSIRESRGYRQDQIVVRGASPH</sequence>
<proteinExistence type="predicted"/>
<dbReference type="EMBL" id="BPLQ01010360">
    <property type="protein sequence ID" value="GIY50183.1"/>
    <property type="molecule type" value="Genomic_DNA"/>
</dbReference>
<protein>
    <submittedName>
        <fullName evidence="1">Uncharacterized protein</fullName>
    </submittedName>
</protein>
<organism evidence="1 2">
    <name type="scientific">Caerostris darwini</name>
    <dbReference type="NCBI Taxonomy" id="1538125"/>
    <lineage>
        <taxon>Eukaryota</taxon>
        <taxon>Metazoa</taxon>
        <taxon>Ecdysozoa</taxon>
        <taxon>Arthropoda</taxon>
        <taxon>Chelicerata</taxon>
        <taxon>Arachnida</taxon>
        <taxon>Araneae</taxon>
        <taxon>Araneomorphae</taxon>
        <taxon>Entelegynae</taxon>
        <taxon>Araneoidea</taxon>
        <taxon>Araneidae</taxon>
        <taxon>Caerostris</taxon>
    </lineage>
</organism>
<reference evidence="1 2" key="1">
    <citation type="submission" date="2021-06" db="EMBL/GenBank/DDBJ databases">
        <title>Caerostris darwini draft genome.</title>
        <authorList>
            <person name="Kono N."/>
            <person name="Arakawa K."/>
        </authorList>
    </citation>
    <scope>NUCLEOTIDE SEQUENCE [LARGE SCALE GENOMIC DNA]</scope>
</reference>
<accession>A0AAV4TV19</accession>
<evidence type="ECO:0000313" key="2">
    <source>
        <dbReference type="Proteomes" id="UP001054837"/>
    </source>
</evidence>
<evidence type="ECO:0000313" key="1">
    <source>
        <dbReference type="EMBL" id="GIY50183.1"/>
    </source>
</evidence>
<gene>
    <name evidence="1" type="ORF">CDAR_231811</name>
</gene>
<name>A0AAV4TV19_9ARAC</name>
<dbReference type="Proteomes" id="UP001054837">
    <property type="component" value="Unassembled WGS sequence"/>
</dbReference>
<keyword evidence="2" id="KW-1185">Reference proteome</keyword>